<keyword evidence="2" id="KW-1185">Reference proteome</keyword>
<dbReference type="Proteomes" id="UP000032568">
    <property type="component" value="Chromosome"/>
</dbReference>
<gene>
    <name evidence="1" type="ORF">SG35_017945</name>
</gene>
<dbReference type="AlphaFoldDB" id="A0AAE9YNA1"/>
<reference evidence="1 2" key="1">
    <citation type="journal article" date="2015" name="Genome Announc.">
        <title>Draft Genome Sequences of Marine Isolates of Thalassomonas viridans and Thalassomonas actiniarum.</title>
        <authorList>
            <person name="Olonade I."/>
            <person name="van Zyl L.J."/>
            <person name="Trindade M."/>
        </authorList>
    </citation>
    <scope>NUCLEOTIDE SEQUENCE [LARGE SCALE GENOMIC DNA]</scope>
    <source>
        <strain evidence="1 2">A5K-106</strain>
    </source>
</reference>
<organism evidence="1 2">
    <name type="scientific">Thalassomonas actiniarum</name>
    <dbReference type="NCBI Taxonomy" id="485447"/>
    <lineage>
        <taxon>Bacteria</taxon>
        <taxon>Pseudomonadati</taxon>
        <taxon>Pseudomonadota</taxon>
        <taxon>Gammaproteobacteria</taxon>
        <taxon>Alteromonadales</taxon>
        <taxon>Colwelliaceae</taxon>
        <taxon>Thalassomonas</taxon>
    </lineage>
</organism>
<sequence>MKHAKMEKGHYIANGNIQAFNSNKMLAFGDEFDVIHIHKNNRVDVLFEQKSYTFDIKNLSRISIPLSH</sequence>
<dbReference type="EMBL" id="CP059735">
    <property type="protein sequence ID" value="WDD97214.1"/>
    <property type="molecule type" value="Genomic_DNA"/>
</dbReference>
<protein>
    <submittedName>
        <fullName evidence="1">Uncharacterized protein</fullName>
    </submittedName>
</protein>
<proteinExistence type="predicted"/>
<reference evidence="1 2" key="2">
    <citation type="journal article" date="2022" name="Mar. Drugs">
        <title>Bioassay-Guided Fractionation Leads to the Detection of Cholic Acid Generated by the Rare Thalassomonas sp.</title>
        <authorList>
            <person name="Pheiffer F."/>
            <person name="Schneider Y.K."/>
            <person name="Hansen E.H."/>
            <person name="Andersen J.H."/>
            <person name="Isaksson J."/>
            <person name="Busche T."/>
            <person name="R C."/>
            <person name="Kalinowski J."/>
            <person name="Zyl L.V."/>
            <person name="Trindade M."/>
        </authorList>
    </citation>
    <scope>NUCLEOTIDE SEQUENCE [LARGE SCALE GENOMIC DNA]</scope>
    <source>
        <strain evidence="1 2">A5K-106</strain>
    </source>
</reference>
<evidence type="ECO:0000313" key="1">
    <source>
        <dbReference type="EMBL" id="WDD97214.1"/>
    </source>
</evidence>
<evidence type="ECO:0000313" key="2">
    <source>
        <dbReference type="Proteomes" id="UP000032568"/>
    </source>
</evidence>
<dbReference type="KEGG" id="tact:SG35_017945"/>
<name>A0AAE9YNA1_9GAMM</name>
<accession>A0AAE9YNA1</accession>
<dbReference type="RefSeq" id="WP_044833943.1">
    <property type="nucleotide sequence ID" value="NZ_CP059735.1"/>
</dbReference>